<reference evidence="2" key="1">
    <citation type="submission" date="2023-08" db="EMBL/GenBank/DDBJ databases">
        <authorList>
            <person name="Messyasz A."/>
            <person name="Mannisto M.K."/>
            <person name="Kerkhof L.J."/>
            <person name="Haggblom M."/>
        </authorList>
    </citation>
    <scope>NUCLEOTIDE SEQUENCE</scope>
    <source>
        <strain evidence="2">M8UP23</strain>
    </source>
</reference>
<gene>
    <name evidence="2" type="ORF">RBB75_03940</name>
</gene>
<feature type="region of interest" description="Disordered" evidence="1">
    <location>
        <begin position="264"/>
        <end position="301"/>
    </location>
</feature>
<name>A0AAU7ZFK0_9BACT</name>
<proteinExistence type="predicted"/>
<sequence>MCKRETVWLEPQYTLSLSVTADKQLPVTKTMTVTRQAYLNNEVQTLITAMNALSGEHKLDANDARECPSSVGAVWDKVAANKSYFPVAALETSGGLGTAEAAGNIVRVGDTAAVVTEVDYKNVYYLNTKSPWIGTAQVDAKLGSDGTLTEASAQRDDETWSTILNAATSLAGDFLGAGSAASAPAAPAATALMAHATVASGPRVSCPGLAGWPTPQESVNYKTAVKTTVYKHDHTELSELDKPCETTREGVVGGNFTVVAEDMDAKEKKDDADTISVKGAIKLPKKSSDDKGKGTAGKQEQ</sequence>
<evidence type="ECO:0000256" key="1">
    <source>
        <dbReference type="SAM" id="MobiDB-lite"/>
    </source>
</evidence>
<dbReference type="KEGG" id="temp:RBB75_03940"/>
<dbReference type="EMBL" id="CP132932">
    <property type="protein sequence ID" value="XCB27470.1"/>
    <property type="molecule type" value="Genomic_DNA"/>
</dbReference>
<accession>A0AAU7ZFK0</accession>
<evidence type="ECO:0000313" key="2">
    <source>
        <dbReference type="EMBL" id="XCB27470.1"/>
    </source>
</evidence>
<feature type="compositionally biased region" description="Basic and acidic residues" evidence="1">
    <location>
        <begin position="286"/>
        <end position="301"/>
    </location>
</feature>
<protein>
    <submittedName>
        <fullName evidence="2">Uncharacterized protein</fullName>
    </submittedName>
</protein>
<organism evidence="2">
    <name type="scientific">Tunturiibacter empetritectus</name>
    <dbReference type="NCBI Taxonomy" id="3069691"/>
    <lineage>
        <taxon>Bacteria</taxon>
        <taxon>Pseudomonadati</taxon>
        <taxon>Acidobacteriota</taxon>
        <taxon>Terriglobia</taxon>
        <taxon>Terriglobales</taxon>
        <taxon>Acidobacteriaceae</taxon>
        <taxon>Tunturiibacter</taxon>
    </lineage>
</organism>
<reference evidence="2" key="2">
    <citation type="journal article" date="2024" name="Environ. Microbiol.">
        <title>Genome analysis and description of Tunturibacter gen. nov. expands the diversity of Terriglobia in tundra soils.</title>
        <authorList>
            <person name="Messyasz A."/>
            <person name="Mannisto M.K."/>
            <person name="Kerkhof L.J."/>
            <person name="Haggblom M.M."/>
        </authorList>
    </citation>
    <scope>NUCLEOTIDE SEQUENCE</scope>
    <source>
        <strain evidence="2">M8UP23</strain>
    </source>
</reference>
<dbReference type="AlphaFoldDB" id="A0AAU7ZFK0"/>
<dbReference type="RefSeq" id="WP_353069615.1">
    <property type="nucleotide sequence ID" value="NZ_CP132932.1"/>
</dbReference>